<dbReference type="CDD" id="cd06354">
    <property type="entry name" value="PBP1_PrnA-like"/>
    <property type="match status" value="1"/>
</dbReference>
<dbReference type="EMBL" id="CP002874">
    <property type="protein sequence ID" value="AEM20931.1"/>
    <property type="molecule type" value="Genomic_DNA"/>
</dbReference>
<evidence type="ECO:0000256" key="8">
    <source>
        <dbReference type="ARBA" id="ARBA00023288"/>
    </source>
</evidence>
<dbReference type="eggNOG" id="COG1744">
    <property type="taxonomic scope" value="Bacteria"/>
</dbReference>
<keyword evidence="11" id="KW-1185">Reference proteome</keyword>
<organism evidence="10 11">
    <name type="scientific">Brachyspira intermedia (strain ATCC 51140 / PWS/A)</name>
    <name type="common">Serpulina intermedia</name>
    <dbReference type="NCBI Taxonomy" id="1045858"/>
    <lineage>
        <taxon>Bacteria</taxon>
        <taxon>Pseudomonadati</taxon>
        <taxon>Spirochaetota</taxon>
        <taxon>Spirochaetia</taxon>
        <taxon>Brachyspirales</taxon>
        <taxon>Brachyspiraceae</taxon>
        <taxon>Brachyspira</taxon>
    </lineage>
</organism>
<dbReference type="AlphaFoldDB" id="G0EHW8"/>
<evidence type="ECO:0000256" key="2">
    <source>
        <dbReference type="ARBA" id="ARBA00008610"/>
    </source>
</evidence>
<evidence type="ECO:0000256" key="3">
    <source>
        <dbReference type="ARBA" id="ARBA00022448"/>
    </source>
</evidence>
<evidence type="ECO:0000256" key="1">
    <source>
        <dbReference type="ARBA" id="ARBA00004193"/>
    </source>
</evidence>
<reference evidence="10 11" key="1">
    <citation type="journal article" date="2011" name="BMC Genomics">
        <title>Complete genome sequence of Brachyspira intermedia reveals unique genomic features in Brachyspira species and phage-mediated horizontal gene transfer.</title>
        <authorList>
            <person name="Hafstrom T."/>
            <person name="Jansson D.S."/>
            <person name="Segerman B."/>
        </authorList>
    </citation>
    <scope>NUCLEOTIDE SEQUENCE [LARGE SCALE GENOMIC DNA]</scope>
    <source>
        <strain evidence="11">ATCC 51140 / PWS/A</strain>
    </source>
</reference>
<dbReference type="PATRIC" id="fig|1045858.4.peg.294"/>
<dbReference type="GO" id="GO:0005886">
    <property type="term" value="C:plasma membrane"/>
    <property type="evidence" value="ECO:0007669"/>
    <property type="project" value="UniProtKB-SubCell"/>
</dbReference>
<evidence type="ECO:0000313" key="11">
    <source>
        <dbReference type="Proteomes" id="UP000008522"/>
    </source>
</evidence>
<keyword evidence="4" id="KW-1003">Cell membrane</keyword>
<dbReference type="Pfam" id="PF02608">
    <property type="entry name" value="Bmp"/>
    <property type="match status" value="1"/>
</dbReference>
<dbReference type="SUPFAM" id="SSF53822">
    <property type="entry name" value="Periplasmic binding protein-like I"/>
    <property type="match status" value="1"/>
</dbReference>
<dbReference type="KEGG" id="bip:Bint_0297"/>
<dbReference type="InterPro" id="IPR003760">
    <property type="entry name" value="PnrA-like"/>
</dbReference>
<evidence type="ECO:0000256" key="6">
    <source>
        <dbReference type="ARBA" id="ARBA00023136"/>
    </source>
</evidence>
<comment type="similarity">
    <text evidence="2">Belongs to the BMP lipoprotein family.</text>
</comment>
<keyword evidence="6" id="KW-0472">Membrane</keyword>
<dbReference type="PANTHER" id="PTHR34296">
    <property type="entry name" value="TRANSCRIPTIONAL ACTIVATOR PROTEIN MED"/>
    <property type="match status" value="1"/>
</dbReference>
<evidence type="ECO:0000259" key="9">
    <source>
        <dbReference type="Pfam" id="PF02608"/>
    </source>
</evidence>
<dbReference type="InterPro" id="IPR028082">
    <property type="entry name" value="Peripla_BP_I"/>
</dbReference>
<dbReference type="Gene3D" id="3.40.50.2300">
    <property type="match status" value="2"/>
</dbReference>
<evidence type="ECO:0000256" key="4">
    <source>
        <dbReference type="ARBA" id="ARBA00022475"/>
    </source>
</evidence>
<keyword evidence="5" id="KW-0732">Signal</keyword>
<evidence type="ECO:0000256" key="5">
    <source>
        <dbReference type="ARBA" id="ARBA00022729"/>
    </source>
</evidence>
<dbReference type="Proteomes" id="UP000008522">
    <property type="component" value="Chromosome"/>
</dbReference>
<keyword evidence="3" id="KW-0813">Transport</keyword>
<keyword evidence="8 10" id="KW-0449">Lipoprotein</keyword>
<proteinExistence type="inferred from homology"/>
<dbReference type="PROSITE" id="PS51257">
    <property type="entry name" value="PROKAR_LIPOPROTEIN"/>
    <property type="match status" value="1"/>
</dbReference>
<dbReference type="PANTHER" id="PTHR34296:SF2">
    <property type="entry name" value="ABC TRANSPORTER GUANOSINE-BINDING PROTEIN NUPN"/>
    <property type="match status" value="1"/>
</dbReference>
<evidence type="ECO:0000256" key="7">
    <source>
        <dbReference type="ARBA" id="ARBA00023139"/>
    </source>
</evidence>
<dbReference type="InterPro" id="IPR050957">
    <property type="entry name" value="BMP_lipoprotein"/>
</dbReference>
<accession>G0EHW8</accession>
<dbReference type="GeneID" id="44968854"/>
<dbReference type="RefSeq" id="WP_014486784.1">
    <property type="nucleotide sequence ID" value="NC_017243.1"/>
</dbReference>
<gene>
    <name evidence="10" type="ordered locus">Bint_0297</name>
</gene>
<name>G0EHW8_BRAIP</name>
<comment type="subcellular location">
    <subcellularLocation>
        <location evidence="1">Cell membrane</location>
        <topology evidence="1">Lipid-anchor</topology>
    </subcellularLocation>
</comment>
<feature type="domain" description="ABC transporter substrate-binding protein PnrA-like" evidence="9">
    <location>
        <begin position="32"/>
        <end position="326"/>
    </location>
</feature>
<dbReference type="OrthoDB" id="9769871at2"/>
<evidence type="ECO:0000313" key="10">
    <source>
        <dbReference type="EMBL" id="AEM20931.1"/>
    </source>
</evidence>
<protein>
    <submittedName>
        <fullName evidence="10">Basic membrane lipoprotein</fullName>
    </submittedName>
</protein>
<dbReference type="HOGENOM" id="CLU_038813_0_2_12"/>
<sequence>MKKIFSFIIITTAFILMISCSKTTTKEGEFDIALITEGEIDDKSYNQGAWEGLVRYAENSGKSYKYYQATEKTTEAYIDAIDSAVNEGVKLIITPNFLFETAVYKSQDKYPDVNFIIIDGVPQDGTYTDFKLEDNVHAVLYAEEQAGFLAGYSIVKEGYTNLGVIGGMPVPPVIRFGYGFVQGANYAAKELNMPIRSIKINYTYIGNFYDTLQNEELASSWYQNGVQVIFAPAGGAVKSVISAAEQNNGLVIGVDVDQSFESPTIITSAIKRIRNSVYNTVDSFYNGTFKGGEIAVLDATVNGIGLPIKTSQFKNFTENDYNAIYKELSDGNIQVLKDRSVKTVEELPVDIVEINYIK</sequence>
<keyword evidence="7" id="KW-0564">Palmitate</keyword>